<organism evidence="1">
    <name type="scientific">Serratia fonticola</name>
    <dbReference type="NCBI Taxonomy" id="47917"/>
    <lineage>
        <taxon>Bacteria</taxon>
        <taxon>Pseudomonadati</taxon>
        <taxon>Pseudomonadota</taxon>
        <taxon>Gammaproteobacteria</taxon>
        <taxon>Enterobacterales</taxon>
        <taxon>Yersiniaceae</taxon>
        <taxon>Serratia</taxon>
    </lineage>
</organism>
<dbReference type="EMBL" id="CABEEZ010000133">
    <property type="protein sequence ID" value="VTR54263.1"/>
    <property type="molecule type" value="Genomic_DNA"/>
</dbReference>
<gene>
    <name evidence="1" type="ORF">NCTC12965_06690</name>
</gene>
<protein>
    <submittedName>
        <fullName evidence="1">Uncharacterized protein</fullName>
    </submittedName>
</protein>
<reference evidence="1" key="1">
    <citation type="submission" date="2019-05" db="EMBL/GenBank/DDBJ databases">
        <authorList>
            <consortium name="Pathogen Informatics"/>
        </authorList>
    </citation>
    <scope>NUCLEOTIDE SEQUENCE [LARGE SCALE GENOMIC DNA]</scope>
    <source>
        <strain evidence="1">NCTC12965</strain>
    </source>
</reference>
<sequence>MLNDETSLQYPRVCDGSDVPIEGHSHFVLGIWLVTDFTVTHTL</sequence>
<dbReference type="AlphaFoldDB" id="A0A4U9W667"/>
<proteinExistence type="predicted"/>
<name>A0A4U9W667_SERFO</name>
<accession>A0A4U9W667</accession>
<evidence type="ECO:0000313" key="1">
    <source>
        <dbReference type="EMBL" id="VTR54263.1"/>
    </source>
</evidence>